<protein>
    <recommendedName>
        <fullName evidence="4">DUF5020 domain-containing protein</fullName>
    </recommendedName>
</protein>
<evidence type="ECO:0000256" key="1">
    <source>
        <dbReference type="SAM" id="SignalP"/>
    </source>
</evidence>
<feature type="chain" id="PRO_5015530938" description="DUF5020 domain-containing protein" evidence="1">
    <location>
        <begin position="22"/>
        <end position="246"/>
    </location>
</feature>
<keyword evidence="3" id="KW-1185">Reference proteome</keyword>
<dbReference type="RefSeq" id="WP_105040939.1">
    <property type="nucleotide sequence ID" value="NZ_PPSL01000006.1"/>
</dbReference>
<feature type="signal peptide" evidence="1">
    <location>
        <begin position="1"/>
        <end position="21"/>
    </location>
</feature>
<comment type="caution">
    <text evidence="2">The sequence shown here is derived from an EMBL/GenBank/DDBJ whole genome shotgun (WGS) entry which is preliminary data.</text>
</comment>
<keyword evidence="1" id="KW-0732">Signal</keyword>
<sequence length="246" mass="27340">MKKQISLLLVFVALLTVKAMAQPVKFSQFPAKDVTPNTYMVGTYDSVPGAPKNAKFKVPFTYRNSDNRIKIPTLSAGMVQIGDSGKVSTRTFDSLVYDRWFNVYRPYISYNTYYTLGPGHGNIDVDFTWWVDSLDRSFHMKGYLYVNSPADFPDPPARMAIPLISWNHTSNPSPVGLFGSQATVVAGLFSADPAMLPMYGGGYFSTIDLVADDNPITIITTINAYMVKPANTVSEYIVLFNITIPR</sequence>
<name>A0A2S7SRF8_9BACT</name>
<evidence type="ECO:0000313" key="2">
    <source>
        <dbReference type="EMBL" id="PQJ09489.1"/>
    </source>
</evidence>
<evidence type="ECO:0008006" key="4">
    <source>
        <dbReference type="Google" id="ProtNLM"/>
    </source>
</evidence>
<gene>
    <name evidence="2" type="ORF">CJD36_019815</name>
</gene>
<accession>A0A2S7SRF8</accession>
<reference evidence="2 3" key="1">
    <citation type="submission" date="2018-01" db="EMBL/GenBank/DDBJ databases">
        <title>A novel member of the phylum Bacteroidetes isolated from glacier ice.</title>
        <authorList>
            <person name="Liu Q."/>
            <person name="Xin Y.-H."/>
        </authorList>
    </citation>
    <scope>NUCLEOTIDE SEQUENCE [LARGE SCALE GENOMIC DNA]</scope>
    <source>
        <strain evidence="2 3">RB1R16</strain>
    </source>
</reference>
<organism evidence="2 3">
    <name type="scientific">Flavipsychrobacter stenotrophus</name>
    <dbReference type="NCBI Taxonomy" id="2077091"/>
    <lineage>
        <taxon>Bacteria</taxon>
        <taxon>Pseudomonadati</taxon>
        <taxon>Bacteroidota</taxon>
        <taxon>Chitinophagia</taxon>
        <taxon>Chitinophagales</taxon>
        <taxon>Chitinophagaceae</taxon>
        <taxon>Flavipsychrobacter</taxon>
    </lineage>
</organism>
<proteinExistence type="predicted"/>
<dbReference type="Proteomes" id="UP000239872">
    <property type="component" value="Unassembled WGS sequence"/>
</dbReference>
<evidence type="ECO:0000313" key="3">
    <source>
        <dbReference type="Proteomes" id="UP000239872"/>
    </source>
</evidence>
<dbReference type="EMBL" id="PPSL01000006">
    <property type="protein sequence ID" value="PQJ09489.1"/>
    <property type="molecule type" value="Genomic_DNA"/>
</dbReference>
<dbReference type="AlphaFoldDB" id="A0A2S7SRF8"/>